<accession>A0AAE0ER20</accession>
<protein>
    <recommendedName>
        <fullName evidence="3">SAM domain-containing protein</fullName>
    </recommendedName>
</protein>
<dbReference type="Proteomes" id="UP001190700">
    <property type="component" value="Unassembled WGS sequence"/>
</dbReference>
<reference evidence="1 2" key="1">
    <citation type="journal article" date="2015" name="Genome Biol. Evol.">
        <title>Comparative Genomics of a Bacterivorous Green Alga Reveals Evolutionary Causalities and Consequences of Phago-Mixotrophic Mode of Nutrition.</title>
        <authorList>
            <person name="Burns J.A."/>
            <person name="Paasch A."/>
            <person name="Narechania A."/>
            <person name="Kim E."/>
        </authorList>
    </citation>
    <scope>NUCLEOTIDE SEQUENCE [LARGE SCALE GENOMIC DNA]</scope>
    <source>
        <strain evidence="1 2">PLY_AMNH</strain>
    </source>
</reference>
<organism evidence="1 2">
    <name type="scientific">Cymbomonas tetramitiformis</name>
    <dbReference type="NCBI Taxonomy" id="36881"/>
    <lineage>
        <taxon>Eukaryota</taxon>
        <taxon>Viridiplantae</taxon>
        <taxon>Chlorophyta</taxon>
        <taxon>Pyramimonadophyceae</taxon>
        <taxon>Pyramimonadales</taxon>
        <taxon>Pyramimonadaceae</taxon>
        <taxon>Cymbomonas</taxon>
    </lineage>
</organism>
<evidence type="ECO:0000313" key="1">
    <source>
        <dbReference type="EMBL" id="KAK3235690.1"/>
    </source>
</evidence>
<dbReference type="EMBL" id="LGRX02035246">
    <property type="protein sequence ID" value="KAK3235690.1"/>
    <property type="molecule type" value="Genomic_DNA"/>
</dbReference>
<name>A0AAE0ER20_9CHLO</name>
<comment type="caution">
    <text evidence="1">The sequence shown here is derived from an EMBL/GenBank/DDBJ whole genome shotgun (WGS) entry which is preliminary data.</text>
</comment>
<dbReference type="AlphaFoldDB" id="A0AAE0ER20"/>
<gene>
    <name evidence="1" type="ORF">CYMTET_54131</name>
</gene>
<keyword evidence="2" id="KW-1185">Reference proteome</keyword>
<sequence>MSLPLTVESVLGGGLLHRHVVAFTEEGFTTDILKGHIPDDDLEELGLSQVGISVFCMRIWTLAALGDDLFQEKIDGASSIDLLEQRATNKNMLMNLTNNSLKKIFKRMATRRVFLNAVECELKKQSAAVPTGPAGLGGSILHGRELLHLAHLKFLNP</sequence>
<proteinExistence type="predicted"/>
<evidence type="ECO:0008006" key="3">
    <source>
        <dbReference type="Google" id="ProtNLM"/>
    </source>
</evidence>
<evidence type="ECO:0000313" key="2">
    <source>
        <dbReference type="Proteomes" id="UP001190700"/>
    </source>
</evidence>